<evidence type="ECO:0000313" key="3">
    <source>
        <dbReference type="Proteomes" id="UP000319976"/>
    </source>
</evidence>
<evidence type="ECO:0000313" key="2">
    <source>
        <dbReference type="EMBL" id="QDT64254.1"/>
    </source>
</evidence>
<dbReference type="Proteomes" id="UP000319976">
    <property type="component" value="Chromosome"/>
</dbReference>
<dbReference type="PANTHER" id="PTHR22617:SF23">
    <property type="entry name" value="CHEMOTAXIS PROTEIN CHEW"/>
    <property type="match status" value="1"/>
</dbReference>
<sequence length="160" mass="17666">MTATTHPPVSNSTPSDSATLVQYVSFWIDDQLLGVPVEVVQEVLNPQDIAPTPKARPEIAGLLNLRGQIVTAFDLRVRMGLPPRKGDKPCMNVVCRFEDESYSLLVDEVGDVIDVPADTMEPVPGTLDERWKSVTEGVYQLNDRLIVILKIDAILNLDAR</sequence>
<dbReference type="PROSITE" id="PS50851">
    <property type="entry name" value="CHEW"/>
    <property type="match status" value="1"/>
</dbReference>
<dbReference type="Gene3D" id="2.40.50.180">
    <property type="entry name" value="CheA-289, Domain 4"/>
    <property type="match status" value="1"/>
</dbReference>
<protein>
    <submittedName>
        <fullName evidence="2">Chemotaxis protein CheW</fullName>
    </submittedName>
</protein>
<keyword evidence="3" id="KW-1185">Reference proteome</keyword>
<dbReference type="SUPFAM" id="SSF50341">
    <property type="entry name" value="CheW-like"/>
    <property type="match status" value="1"/>
</dbReference>
<name>A0A517T798_9PLAN</name>
<dbReference type="AlphaFoldDB" id="A0A517T798"/>
<organism evidence="2 3">
    <name type="scientific">Calycomorphotria hydatis</name>
    <dbReference type="NCBI Taxonomy" id="2528027"/>
    <lineage>
        <taxon>Bacteria</taxon>
        <taxon>Pseudomonadati</taxon>
        <taxon>Planctomycetota</taxon>
        <taxon>Planctomycetia</taxon>
        <taxon>Planctomycetales</taxon>
        <taxon>Planctomycetaceae</taxon>
        <taxon>Calycomorphotria</taxon>
    </lineage>
</organism>
<dbReference type="EMBL" id="CP036316">
    <property type="protein sequence ID" value="QDT64254.1"/>
    <property type="molecule type" value="Genomic_DNA"/>
</dbReference>
<dbReference type="GO" id="GO:0005829">
    <property type="term" value="C:cytosol"/>
    <property type="evidence" value="ECO:0007669"/>
    <property type="project" value="TreeGrafter"/>
</dbReference>
<dbReference type="GO" id="GO:0007165">
    <property type="term" value="P:signal transduction"/>
    <property type="evidence" value="ECO:0007669"/>
    <property type="project" value="InterPro"/>
</dbReference>
<dbReference type="InterPro" id="IPR002545">
    <property type="entry name" value="CheW-lke_dom"/>
</dbReference>
<gene>
    <name evidence="2" type="primary">cheW</name>
    <name evidence="2" type="ORF">V22_14850</name>
</gene>
<accession>A0A517T798</accession>
<reference evidence="2 3" key="1">
    <citation type="submission" date="2019-02" db="EMBL/GenBank/DDBJ databases">
        <title>Deep-cultivation of Planctomycetes and their phenomic and genomic characterization uncovers novel biology.</title>
        <authorList>
            <person name="Wiegand S."/>
            <person name="Jogler M."/>
            <person name="Boedeker C."/>
            <person name="Pinto D."/>
            <person name="Vollmers J."/>
            <person name="Rivas-Marin E."/>
            <person name="Kohn T."/>
            <person name="Peeters S.H."/>
            <person name="Heuer A."/>
            <person name="Rast P."/>
            <person name="Oberbeckmann S."/>
            <person name="Bunk B."/>
            <person name="Jeske O."/>
            <person name="Meyerdierks A."/>
            <person name="Storesund J.E."/>
            <person name="Kallscheuer N."/>
            <person name="Luecker S."/>
            <person name="Lage O.M."/>
            <person name="Pohl T."/>
            <person name="Merkel B.J."/>
            <person name="Hornburger P."/>
            <person name="Mueller R.-W."/>
            <person name="Bruemmer F."/>
            <person name="Labrenz M."/>
            <person name="Spormann A.M."/>
            <person name="Op den Camp H."/>
            <person name="Overmann J."/>
            <person name="Amann R."/>
            <person name="Jetten M.S.M."/>
            <person name="Mascher T."/>
            <person name="Medema M.H."/>
            <person name="Devos D.P."/>
            <person name="Kaster A.-K."/>
            <person name="Ovreas L."/>
            <person name="Rohde M."/>
            <person name="Galperin M.Y."/>
            <person name="Jogler C."/>
        </authorList>
    </citation>
    <scope>NUCLEOTIDE SEQUENCE [LARGE SCALE GENOMIC DNA]</scope>
    <source>
        <strain evidence="2 3">V22</strain>
    </source>
</reference>
<dbReference type="OrthoDB" id="9794382at2"/>
<dbReference type="PANTHER" id="PTHR22617">
    <property type="entry name" value="CHEMOTAXIS SENSOR HISTIDINE KINASE-RELATED"/>
    <property type="match status" value="1"/>
</dbReference>
<dbReference type="KEGG" id="chya:V22_14850"/>
<proteinExistence type="predicted"/>
<dbReference type="Gene3D" id="2.30.30.40">
    <property type="entry name" value="SH3 Domains"/>
    <property type="match status" value="1"/>
</dbReference>
<dbReference type="GO" id="GO:0006935">
    <property type="term" value="P:chemotaxis"/>
    <property type="evidence" value="ECO:0007669"/>
    <property type="project" value="InterPro"/>
</dbReference>
<dbReference type="InterPro" id="IPR039315">
    <property type="entry name" value="CheW"/>
</dbReference>
<dbReference type="Pfam" id="PF01584">
    <property type="entry name" value="CheW"/>
    <property type="match status" value="1"/>
</dbReference>
<evidence type="ECO:0000259" key="1">
    <source>
        <dbReference type="PROSITE" id="PS50851"/>
    </source>
</evidence>
<dbReference type="RefSeq" id="WP_145261256.1">
    <property type="nucleotide sequence ID" value="NZ_CP036316.1"/>
</dbReference>
<dbReference type="SMART" id="SM00260">
    <property type="entry name" value="CheW"/>
    <property type="match status" value="1"/>
</dbReference>
<dbReference type="InterPro" id="IPR036061">
    <property type="entry name" value="CheW-like_dom_sf"/>
</dbReference>
<feature type="domain" description="CheW-like" evidence="1">
    <location>
        <begin position="20"/>
        <end position="160"/>
    </location>
</feature>